<gene>
    <name evidence="7" type="ORF">GTZ99_16620</name>
</gene>
<dbReference type="InterPro" id="IPR045229">
    <property type="entry name" value="TPP_enz"/>
</dbReference>
<comment type="similarity">
    <text evidence="1 3">Belongs to the TPP enzyme family.</text>
</comment>
<dbReference type="InterPro" id="IPR012001">
    <property type="entry name" value="Thiamin_PyroP_enz_TPP-bd_dom"/>
</dbReference>
<evidence type="ECO:0000256" key="2">
    <source>
        <dbReference type="ARBA" id="ARBA00023052"/>
    </source>
</evidence>
<dbReference type="CDD" id="cd00568">
    <property type="entry name" value="TPP_enzymes"/>
    <property type="match status" value="1"/>
</dbReference>
<dbReference type="EMBL" id="JAAAPO010000009">
    <property type="protein sequence ID" value="NBC38176.1"/>
    <property type="molecule type" value="Genomic_DNA"/>
</dbReference>
<proteinExistence type="inferred from homology"/>
<dbReference type="SUPFAM" id="SSF52518">
    <property type="entry name" value="Thiamin diphosphate-binding fold (THDP-binding)"/>
    <property type="match status" value="2"/>
</dbReference>
<evidence type="ECO:0000313" key="7">
    <source>
        <dbReference type="EMBL" id="NBC38176.1"/>
    </source>
</evidence>
<reference evidence="8" key="1">
    <citation type="submission" date="2020-01" db="EMBL/GenBank/DDBJ databases">
        <title>Sphingomonas sp. strain CSW-10.</title>
        <authorList>
            <person name="Chen W.-M."/>
        </authorList>
    </citation>
    <scope>NUCLEOTIDE SEQUENCE [LARGE SCALE GENOMIC DNA]</scope>
    <source>
        <strain evidence="8">FSY-8</strain>
    </source>
</reference>
<dbReference type="Gene3D" id="3.40.50.1220">
    <property type="entry name" value="TPP-binding domain"/>
    <property type="match status" value="1"/>
</dbReference>
<feature type="domain" description="Thiamine pyrophosphate enzyme TPP-binding" evidence="5">
    <location>
        <begin position="425"/>
        <end position="579"/>
    </location>
</feature>
<organism evidence="7 8">
    <name type="scientific">Novosphingobium ovatum</name>
    <dbReference type="NCBI Taxonomy" id="1908523"/>
    <lineage>
        <taxon>Bacteria</taxon>
        <taxon>Pseudomonadati</taxon>
        <taxon>Pseudomonadota</taxon>
        <taxon>Alphaproteobacteria</taxon>
        <taxon>Sphingomonadales</taxon>
        <taxon>Sphingomonadaceae</taxon>
        <taxon>Novosphingobium</taxon>
    </lineage>
</organism>
<dbReference type="InterPro" id="IPR011766">
    <property type="entry name" value="TPP_enzyme_TPP-bd"/>
</dbReference>
<dbReference type="SUPFAM" id="SSF52467">
    <property type="entry name" value="DHS-like NAD/FAD-binding domain"/>
    <property type="match status" value="1"/>
</dbReference>
<dbReference type="PANTHER" id="PTHR18968:SF142">
    <property type="entry name" value="ACETOLACTATE SYNTHASE"/>
    <property type="match status" value="1"/>
</dbReference>
<protein>
    <submittedName>
        <fullName evidence="7">Thiamine pyrophosphate-binding protein</fullName>
    </submittedName>
</protein>
<dbReference type="Proteomes" id="UP000753724">
    <property type="component" value="Unassembled WGS sequence"/>
</dbReference>
<accession>A0ABW9XI48</accession>
<dbReference type="InterPro" id="IPR012000">
    <property type="entry name" value="Thiamin_PyroP_enz_cen_dom"/>
</dbReference>
<name>A0ABW9XI48_9SPHN</name>
<evidence type="ECO:0000259" key="6">
    <source>
        <dbReference type="Pfam" id="PF02776"/>
    </source>
</evidence>
<comment type="caution">
    <text evidence="7">The sequence shown here is derived from an EMBL/GenBank/DDBJ whole genome shotgun (WGS) entry which is preliminary data.</text>
</comment>
<sequence>MSGETIRVADLIARAAVAAGVRDCFMLTGGGAMHLNDAFGREAGLRKVFNHHEQASAIAAESYARLSGVPALVNVTTGPGGVNTLNGVYGAYVDSIPMVVVSGQVKRETIAGNYPHIPLRQLGDQEVDIVSMVKPVTKYAVVLQDPKDARRVIEKALYLATRGRPGPVWIDVPIDVQAAPVDPEALAPFDPATDVDTAAEWHHANNAAELGALSGDALRAELAAMWAELCAAQRPVVFVGAGVRLSGSHGAFLSLVERLGVAVVTGWNAHDAIPNAHPLYVGRPGSVGDRGGNFAVQSADYVLVLGSRLNIRQISYNYQSFARNARVAMVDIDRAELAKPTLNLHRAIHADLREVFAILADMPLPADDQAEARAGFLARSRALAARYPAVHAGMRSPTGPINPYVFGEALFAALEPGEIIVCGDGTACVTIFQCADLKEGQRLYTNSGCASMGYDLPAAIGAYYAACPVGAQPRRIICLAGDGSIMMNLQELQTISGLNLPIKLFVLNNDGYHSIRQSQTAHFNGFSVGCGPDSGLTFPDFARLATGFGLPSRRANDEGDLHAAIRTTLDADGPQVCEVLIDKAQQFEPKLSSRRLPDGTMVSPPLEDLSPFLSDEELAEAMAPCATLR</sequence>
<dbReference type="CDD" id="cd07035">
    <property type="entry name" value="TPP_PYR_POX_like"/>
    <property type="match status" value="1"/>
</dbReference>
<evidence type="ECO:0000259" key="4">
    <source>
        <dbReference type="Pfam" id="PF00205"/>
    </source>
</evidence>
<dbReference type="RefSeq" id="WP_161720934.1">
    <property type="nucleotide sequence ID" value="NZ_JAAAPO010000009.1"/>
</dbReference>
<dbReference type="InterPro" id="IPR029035">
    <property type="entry name" value="DHS-like_NAD/FAD-binding_dom"/>
</dbReference>
<evidence type="ECO:0000259" key="5">
    <source>
        <dbReference type="Pfam" id="PF02775"/>
    </source>
</evidence>
<keyword evidence="2 3" id="KW-0786">Thiamine pyrophosphate</keyword>
<evidence type="ECO:0000256" key="1">
    <source>
        <dbReference type="ARBA" id="ARBA00007812"/>
    </source>
</evidence>
<dbReference type="InterPro" id="IPR029061">
    <property type="entry name" value="THDP-binding"/>
</dbReference>
<evidence type="ECO:0000256" key="3">
    <source>
        <dbReference type="RuleBase" id="RU362132"/>
    </source>
</evidence>
<dbReference type="Pfam" id="PF02775">
    <property type="entry name" value="TPP_enzyme_C"/>
    <property type="match status" value="1"/>
</dbReference>
<evidence type="ECO:0000313" key="8">
    <source>
        <dbReference type="Proteomes" id="UP000753724"/>
    </source>
</evidence>
<feature type="domain" description="Thiamine pyrophosphate enzyme N-terminal TPP-binding" evidence="6">
    <location>
        <begin position="7"/>
        <end position="116"/>
    </location>
</feature>
<keyword evidence="8" id="KW-1185">Reference proteome</keyword>
<dbReference type="PANTHER" id="PTHR18968">
    <property type="entry name" value="THIAMINE PYROPHOSPHATE ENZYMES"/>
    <property type="match status" value="1"/>
</dbReference>
<dbReference type="Pfam" id="PF00205">
    <property type="entry name" value="TPP_enzyme_M"/>
    <property type="match status" value="1"/>
</dbReference>
<dbReference type="Gene3D" id="3.40.50.970">
    <property type="match status" value="2"/>
</dbReference>
<feature type="domain" description="Thiamine pyrophosphate enzyme central" evidence="4">
    <location>
        <begin position="224"/>
        <end position="355"/>
    </location>
</feature>
<dbReference type="Pfam" id="PF02776">
    <property type="entry name" value="TPP_enzyme_N"/>
    <property type="match status" value="1"/>
</dbReference>